<organism evidence="9 10">
    <name type="scientific">Sphaerotilus microaerophilus</name>
    <dbReference type="NCBI Taxonomy" id="2914710"/>
    <lineage>
        <taxon>Bacteria</taxon>
        <taxon>Pseudomonadati</taxon>
        <taxon>Pseudomonadota</taxon>
        <taxon>Betaproteobacteria</taxon>
        <taxon>Burkholderiales</taxon>
        <taxon>Sphaerotilaceae</taxon>
        <taxon>Sphaerotilus</taxon>
    </lineage>
</organism>
<keyword evidence="5" id="KW-0051">Antiviral defense</keyword>
<evidence type="ECO:0000313" key="9">
    <source>
        <dbReference type="EMBL" id="BDI03597.1"/>
    </source>
</evidence>
<dbReference type="PANTHER" id="PTHR38007">
    <property type="entry name" value="CRISPR SYSTEM CMS PROTEIN CSM5"/>
    <property type="match status" value="1"/>
</dbReference>
<evidence type="ECO:0000256" key="2">
    <source>
        <dbReference type="ARBA" id="ARBA00006680"/>
    </source>
</evidence>
<accession>A0ABM7YHD5</accession>
<proteinExistence type="inferred from homology"/>
<evidence type="ECO:0000256" key="7">
    <source>
        <dbReference type="SAM" id="Coils"/>
    </source>
</evidence>
<evidence type="ECO:0000256" key="6">
    <source>
        <dbReference type="ARBA" id="ARBA00031720"/>
    </source>
</evidence>
<comment type="function">
    <text evidence="1">This subunit might be involved in maturation of a crRNA intermediate to its mature form.</text>
</comment>
<evidence type="ECO:0000256" key="5">
    <source>
        <dbReference type="ARBA" id="ARBA00023118"/>
    </source>
</evidence>
<evidence type="ECO:0000256" key="3">
    <source>
        <dbReference type="ARBA" id="ARBA00016113"/>
    </source>
</evidence>
<dbReference type="RefSeq" id="WP_251971871.1">
    <property type="nucleotide sequence ID" value="NZ_AP025730.1"/>
</dbReference>
<reference evidence="9" key="1">
    <citation type="submission" date="2022-04" db="EMBL/GenBank/DDBJ databases">
        <title>Whole genome sequence of Sphaerotilus sp. FB-5.</title>
        <authorList>
            <person name="Takeda M."/>
            <person name="Narihara S."/>
            <person name="Akimoto M."/>
            <person name="Akimoto R."/>
            <person name="Nishiyashiki S."/>
            <person name="Murakami T."/>
        </authorList>
    </citation>
    <scope>NUCLEOTIDE SEQUENCE</scope>
    <source>
        <strain evidence="9">FB-5</strain>
    </source>
</reference>
<sequence length="548" mass="60829">MSSNPTLTRFFTTQALRLTPLTPIHIGCGIDFEPTNYVIDEGVLYHFDPAQVPLKPQDRKALIDAANDKRAALSCIQGFFHDRRDTYAAHARQVVAVAAGVAEQHGRRIRQIAQREANGRNVINLLEVERTMHHPHSGAPYLPGSSLKGAMRTAWLDQINDGRARRDAYEKAQQMEQRLLDGSFHTDPFRLVDVADAGGEQVLSKVYFSTNHKKKRVLDKDGVERQGQGLATRRETIVGGQYAALTGDLRLDLLPGQGRSDKVPGQRIEPKALAAACNRYYVQRLAKLLALLEQRGFASPEWCTGVRRLLAALRPAFERGDAFLLRVGRHSGAEAVTLDGVRRISVMQGKDERGRNQYKDMDEATTIWLAAERENITRGDLLPFGWLLVEHADAPEIPALREWCDRQPKPDLGAIQAKLDGARAQAEAEAARAAQEQAAREAEKAEAARIAAEKEAARLQLTPNRQDVEALAEALRASVVALRGGKVKANTELHARTRALVKRALAEGWPLTERSVLADMLTQELPKAVQIDNWKDERKKLQLAQLCA</sequence>
<dbReference type="InterPro" id="IPR005537">
    <property type="entry name" value="RAMP_III_fam"/>
</dbReference>
<keyword evidence="7" id="KW-0175">Coiled coil</keyword>
<keyword evidence="4" id="KW-0694">RNA-binding</keyword>
<protein>
    <recommendedName>
        <fullName evidence="3">CRISPR system Cms protein Csm5</fullName>
    </recommendedName>
    <alternativeName>
        <fullName evidence="6">CRISPR type III A-associated protein Csm5</fullName>
    </alternativeName>
</protein>
<evidence type="ECO:0000256" key="4">
    <source>
        <dbReference type="ARBA" id="ARBA00022884"/>
    </source>
</evidence>
<evidence type="ECO:0000256" key="1">
    <source>
        <dbReference type="ARBA" id="ARBA00003088"/>
    </source>
</evidence>
<gene>
    <name evidence="9" type="ORF">CATMQ487_05670</name>
</gene>
<dbReference type="CDD" id="cd09726">
    <property type="entry name" value="RAMP_I_III"/>
    <property type="match status" value="1"/>
</dbReference>
<evidence type="ECO:0000259" key="8">
    <source>
        <dbReference type="Pfam" id="PF03787"/>
    </source>
</evidence>
<keyword evidence="10" id="KW-1185">Reference proteome</keyword>
<feature type="coiled-coil region" evidence="7">
    <location>
        <begin position="416"/>
        <end position="462"/>
    </location>
</feature>
<dbReference type="PANTHER" id="PTHR38007:SF1">
    <property type="entry name" value="CRISPR SYSTEM CMS PROTEIN CSM5"/>
    <property type="match status" value="1"/>
</dbReference>
<dbReference type="InterPro" id="IPR010173">
    <property type="entry name" value="CRISPR-assoc_Csm5"/>
</dbReference>
<dbReference type="Proteomes" id="UP001057498">
    <property type="component" value="Chromosome"/>
</dbReference>
<feature type="domain" description="CRISPR type III-associated protein" evidence="8">
    <location>
        <begin position="18"/>
        <end position="226"/>
    </location>
</feature>
<dbReference type="EMBL" id="AP025730">
    <property type="protein sequence ID" value="BDI03597.1"/>
    <property type="molecule type" value="Genomic_DNA"/>
</dbReference>
<name>A0ABM7YHD5_9BURK</name>
<dbReference type="Pfam" id="PF03787">
    <property type="entry name" value="RAMPs"/>
    <property type="match status" value="1"/>
</dbReference>
<evidence type="ECO:0000313" key="10">
    <source>
        <dbReference type="Proteomes" id="UP001057498"/>
    </source>
</evidence>
<comment type="similarity">
    <text evidence="2">Belongs to the CRISPR-associated Csm5 family.</text>
</comment>